<comment type="caution">
    <text evidence="1">The sequence shown here is derived from an EMBL/GenBank/DDBJ whole genome shotgun (WGS) entry which is preliminary data.</text>
</comment>
<accession>A0ABN9J6D9</accession>
<organism evidence="1 2">
    <name type="scientific">Ralstonia psammae</name>
    <dbReference type="NCBI Taxonomy" id="3058598"/>
    <lineage>
        <taxon>Bacteria</taxon>
        <taxon>Pseudomonadati</taxon>
        <taxon>Pseudomonadota</taxon>
        <taxon>Betaproteobacteria</taxon>
        <taxon>Burkholderiales</taxon>
        <taxon>Burkholderiaceae</taxon>
        <taxon>Ralstonia</taxon>
    </lineage>
</organism>
<dbReference type="Proteomes" id="UP001189813">
    <property type="component" value="Unassembled WGS sequence"/>
</dbReference>
<sequence>MRNTAASGLEMLRYALAAYAFATAFPAFADGPLTLPRSEQATGGYLSTALLLKPCLDIREWSPEPDDTLLKQVADARKGLPPETCDSPALVEKLFKARFLQYASIAAVADPWNLGAKVAAQNEVIGRCHDTQCLDRELDAVIAALSPLYLNSRPEWPSGPGLCTSKIVEVAATKVRALLGAKVQKDMVDACAPESLSIQTCQGAQGRLVFAGCTMSGNQVNAPEWLYRIRNAKLESLLDIDDGPSGVLKTTCNGMPDLMTAARVSMGEHYVTYYRYDGARYQSVYAYTAMGVGTDDNGNDLAIAQGGQATRVVCR</sequence>
<evidence type="ECO:0000313" key="1">
    <source>
        <dbReference type="EMBL" id="CAJ0799826.1"/>
    </source>
</evidence>
<reference evidence="1 2" key="1">
    <citation type="submission" date="2023-07" db="EMBL/GenBank/DDBJ databases">
        <authorList>
            <person name="Peeters C."/>
        </authorList>
    </citation>
    <scope>NUCLEOTIDE SEQUENCE [LARGE SCALE GENOMIC DNA]</scope>
    <source>
        <strain evidence="1 2">LMG 19083</strain>
    </source>
</reference>
<protein>
    <submittedName>
        <fullName evidence="1">Uncharacterized protein</fullName>
    </submittedName>
</protein>
<dbReference type="EMBL" id="CATZBU010000008">
    <property type="protein sequence ID" value="CAJ0799826.1"/>
    <property type="molecule type" value="Genomic_DNA"/>
</dbReference>
<keyword evidence="2" id="KW-1185">Reference proteome</keyword>
<gene>
    <name evidence="1" type="ORF">LMG19083_03355</name>
</gene>
<name>A0ABN9J6D9_9RALS</name>
<evidence type="ECO:0000313" key="2">
    <source>
        <dbReference type="Proteomes" id="UP001189813"/>
    </source>
</evidence>
<proteinExistence type="predicted"/>